<feature type="domain" description="PiggyBac transposable element-derived protein" evidence="3">
    <location>
        <begin position="7"/>
        <end position="83"/>
    </location>
</feature>
<dbReference type="EMBL" id="GEBQ01007804">
    <property type="protein sequence ID" value="JAT32173.1"/>
    <property type="molecule type" value="Transcribed_RNA"/>
</dbReference>
<accession>A0A1B6M8B3</accession>
<evidence type="ECO:0000256" key="2">
    <source>
        <dbReference type="SAM" id="Phobius"/>
    </source>
</evidence>
<reference evidence="4" key="1">
    <citation type="submission" date="2015-11" db="EMBL/GenBank/DDBJ databases">
        <title>De novo transcriptome assembly of four potential Pierce s Disease insect vectors from Arizona vineyards.</title>
        <authorList>
            <person name="Tassone E.E."/>
        </authorList>
    </citation>
    <scope>NUCLEOTIDE SEQUENCE</scope>
</reference>
<dbReference type="PANTHER" id="PTHR46599:SF6">
    <property type="entry name" value="DUAL SPECIFICITY PHOSPHATASE 26"/>
    <property type="match status" value="1"/>
</dbReference>
<proteinExistence type="predicted"/>
<evidence type="ECO:0000256" key="1">
    <source>
        <dbReference type="SAM" id="MobiDB-lite"/>
    </source>
</evidence>
<dbReference type="InterPro" id="IPR029526">
    <property type="entry name" value="PGBD"/>
</dbReference>
<gene>
    <name evidence="4" type="ORF">g.13089</name>
</gene>
<protein>
    <recommendedName>
        <fullName evidence="3">PiggyBac transposable element-derived protein domain-containing protein</fullName>
    </recommendedName>
</protein>
<keyword evidence="2" id="KW-0812">Transmembrane</keyword>
<evidence type="ECO:0000313" key="4">
    <source>
        <dbReference type="EMBL" id="JAT32173.1"/>
    </source>
</evidence>
<dbReference type="PANTHER" id="PTHR46599">
    <property type="entry name" value="PIGGYBAC TRANSPOSABLE ELEMENT-DERIVED PROTEIN 4"/>
    <property type="match status" value="1"/>
</dbReference>
<organism evidence="4">
    <name type="scientific">Graphocephala atropunctata</name>
    <dbReference type="NCBI Taxonomy" id="36148"/>
    <lineage>
        <taxon>Eukaryota</taxon>
        <taxon>Metazoa</taxon>
        <taxon>Ecdysozoa</taxon>
        <taxon>Arthropoda</taxon>
        <taxon>Hexapoda</taxon>
        <taxon>Insecta</taxon>
        <taxon>Pterygota</taxon>
        <taxon>Neoptera</taxon>
        <taxon>Paraneoptera</taxon>
        <taxon>Hemiptera</taxon>
        <taxon>Auchenorrhyncha</taxon>
        <taxon>Membracoidea</taxon>
        <taxon>Cicadellidae</taxon>
        <taxon>Cicadellinae</taxon>
        <taxon>Cicadellini</taxon>
        <taxon>Graphocephala</taxon>
    </lineage>
</organism>
<sequence>IFLPKANKIVLALSSFHTEDDTVVEVPHLGIDKPEIILFYNKTKSGVDKVDEMKAAYSVARKTRRWTLVTFFALLNIGGVNAYVVFKGNTESTMARNKFLSTLAKQLLEEHLRMRVHQENLPVSIRYRLSEILEVPQRRQERPRAAPAPGGARGRCGDCDRKKNRPTRFTCENCNKYICLEHVRCFVCHDCHARVVFNEVEDDSD</sequence>
<keyword evidence="2" id="KW-1133">Transmembrane helix</keyword>
<feature type="non-terminal residue" evidence="4">
    <location>
        <position position="1"/>
    </location>
</feature>
<dbReference type="AlphaFoldDB" id="A0A1B6M8B3"/>
<feature type="transmembrane region" description="Helical" evidence="2">
    <location>
        <begin position="66"/>
        <end position="86"/>
    </location>
</feature>
<keyword evidence="2" id="KW-0472">Membrane</keyword>
<dbReference type="Pfam" id="PF13843">
    <property type="entry name" value="DDE_Tnp_1_7"/>
    <property type="match status" value="1"/>
</dbReference>
<feature type="region of interest" description="Disordered" evidence="1">
    <location>
        <begin position="138"/>
        <end position="157"/>
    </location>
</feature>
<evidence type="ECO:0000259" key="3">
    <source>
        <dbReference type="Pfam" id="PF13843"/>
    </source>
</evidence>
<name>A0A1B6M8B3_9HEMI</name>